<dbReference type="GO" id="GO:0004521">
    <property type="term" value="F:RNA endonuclease activity"/>
    <property type="evidence" value="ECO:0007669"/>
    <property type="project" value="InterPro"/>
</dbReference>
<sequence>MRVLIDTSAIVAILNRADENHTHALDLMQKASYVDAISFAVMKRFKMSTAFAFDDHFKQFGFKLYSSQIKQGTSRSLIAFPART</sequence>
<dbReference type="Proteomes" id="UP000425916">
    <property type="component" value="Chromosome"/>
</dbReference>
<protein>
    <recommendedName>
        <fullName evidence="3">PIN domain-containing protein</fullName>
    </recommendedName>
</protein>
<proteinExistence type="predicted"/>
<dbReference type="AlphaFoldDB" id="A0A6I5ZPM6"/>
<dbReference type="InterPro" id="IPR029060">
    <property type="entry name" value="PIN-like_dom_sf"/>
</dbReference>
<gene>
    <name evidence="1" type="ORF">MGLY_10800</name>
</gene>
<dbReference type="PANTHER" id="PTHR42188">
    <property type="entry name" value="23S RRNA-SPECIFIC ENDONUCLEASE VAPC20"/>
    <property type="match status" value="1"/>
</dbReference>
<accession>A0A6I5ZPM6</accession>
<dbReference type="EMBL" id="CP046244">
    <property type="protein sequence ID" value="QGP91738.1"/>
    <property type="molecule type" value="Genomic_DNA"/>
</dbReference>
<evidence type="ECO:0008006" key="3">
    <source>
        <dbReference type="Google" id="ProtNLM"/>
    </source>
</evidence>
<keyword evidence="2" id="KW-1185">Reference proteome</keyword>
<dbReference type="SUPFAM" id="SSF88723">
    <property type="entry name" value="PIN domain-like"/>
    <property type="match status" value="1"/>
</dbReference>
<reference evidence="1 2" key="1">
    <citation type="submission" date="2019-11" db="EMBL/GenBank/DDBJ databases">
        <title>Genome sequence of Moorella glycerini DSM11254.</title>
        <authorList>
            <person name="Poehlein A."/>
            <person name="Boeer T."/>
            <person name="Daniel R."/>
        </authorList>
    </citation>
    <scope>NUCLEOTIDE SEQUENCE [LARGE SCALE GENOMIC DNA]</scope>
    <source>
        <strain evidence="1 2">DSM 11254</strain>
    </source>
</reference>
<evidence type="ECO:0000313" key="2">
    <source>
        <dbReference type="Proteomes" id="UP000425916"/>
    </source>
</evidence>
<evidence type="ECO:0000313" key="1">
    <source>
        <dbReference type="EMBL" id="QGP91738.1"/>
    </source>
</evidence>
<organism evidence="1 2">
    <name type="scientific">Neomoorella glycerini</name>
    <dbReference type="NCBI Taxonomy" id="55779"/>
    <lineage>
        <taxon>Bacteria</taxon>
        <taxon>Bacillati</taxon>
        <taxon>Bacillota</taxon>
        <taxon>Clostridia</taxon>
        <taxon>Neomoorellales</taxon>
        <taxon>Neomoorellaceae</taxon>
        <taxon>Neomoorella</taxon>
    </lineage>
</organism>
<dbReference type="Gene3D" id="3.40.50.1010">
    <property type="entry name" value="5'-nuclease"/>
    <property type="match status" value="1"/>
</dbReference>
<dbReference type="PANTHER" id="PTHR42188:SF1">
    <property type="entry name" value="23S RRNA-SPECIFIC ENDONUCLEASE VAPC20"/>
    <property type="match status" value="1"/>
</dbReference>
<dbReference type="GO" id="GO:0016075">
    <property type="term" value="P:rRNA catabolic process"/>
    <property type="evidence" value="ECO:0007669"/>
    <property type="project" value="TreeGrafter"/>
</dbReference>
<dbReference type="InterPro" id="IPR039018">
    <property type="entry name" value="VapC20-like"/>
</dbReference>
<name>A0A6I5ZPM6_9FIRM</name>